<keyword evidence="1" id="KW-0808">Transferase</keyword>
<keyword evidence="2" id="KW-0547">Nucleotide-binding</keyword>
<accession>A0A7W5TX43</accession>
<evidence type="ECO:0000256" key="4">
    <source>
        <dbReference type="ARBA" id="ARBA00022840"/>
    </source>
</evidence>
<feature type="domain" description="Maltokinase N-terminal cap" evidence="6">
    <location>
        <begin position="19"/>
        <end position="116"/>
    </location>
</feature>
<dbReference type="InterPro" id="IPR040999">
    <property type="entry name" value="Mak_N_cap"/>
</dbReference>
<dbReference type="GO" id="GO:0016301">
    <property type="term" value="F:kinase activity"/>
    <property type="evidence" value="ECO:0007669"/>
    <property type="project" value="UniProtKB-KW"/>
</dbReference>
<dbReference type="Pfam" id="PF18085">
    <property type="entry name" value="Mak_N_cap"/>
    <property type="match status" value="1"/>
</dbReference>
<comment type="caution">
    <text evidence="7">The sequence shown here is derived from an EMBL/GenBank/DDBJ whole genome shotgun (WGS) entry which is preliminary data.</text>
</comment>
<dbReference type="Gene3D" id="3.90.1200.10">
    <property type="match status" value="1"/>
</dbReference>
<evidence type="ECO:0000313" key="8">
    <source>
        <dbReference type="Proteomes" id="UP000547528"/>
    </source>
</evidence>
<dbReference type="Proteomes" id="UP000547528">
    <property type="component" value="Unassembled WGS sequence"/>
</dbReference>
<evidence type="ECO:0000259" key="6">
    <source>
        <dbReference type="Pfam" id="PF18085"/>
    </source>
</evidence>
<evidence type="ECO:0000256" key="3">
    <source>
        <dbReference type="ARBA" id="ARBA00022777"/>
    </source>
</evidence>
<evidence type="ECO:0000256" key="1">
    <source>
        <dbReference type="ARBA" id="ARBA00022679"/>
    </source>
</evidence>
<evidence type="ECO:0000256" key="5">
    <source>
        <dbReference type="SAM" id="MobiDB-lite"/>
    </source>
</evidence>
<keyword evidence="8" id="KW-1185">Reference proteome</keyword>
<dbReference type="AlphaFoldDB" id="A0A7W5TX43"/>
<proteinExistence type="predicted"/>
<feature type="region of interest" description="Disordered" evidence="5">
    <location>
        <begin position="408"/>
        <end position="430"/>
    </location>
</feature>
<dbReference type="RefSeq" id="WP_183358866.1">
    <property type="nucleotide sequence ID" value="NZ_BAABKR010000003.1"/>
</dbReference>
<keyword evidence="4" id="KW-0067">ATP-binding</keyword>
<dbReference type="GO" id="GO:0005524">
    <property type="term" value="F:ATP binding"/>
    <property type="evidence" value="ECO:0007669"/>
    <property type="project" value="UniProtKB-KW"/>
</dbReference>
<evidence type="ECO:0000313" key="7">
    <source>
        <dbReference type="EMBL" id="MBB3668484.1"/>
    </source>
</evidence>
<gene>
    <name evidence="7" type="ORF">FHX47_002122</name>
</gene>
<dbReference type="EMBL" id="JACIBT010000023">
    <property type="protein sequence ID" value="MBB3668484.1"/>
    <property type="molecule type" value="Genomic_DNA"/>
</dbReference>
<sequence length="500" mass="55276">MTRIRGEEQAGFVEILHNWLPHQPWFPNPRGRIRLTRVGGLRLPTPAGDADTELFLEVHIFDVAQPGAAPDEEPARISVPVTLRSRPSAMAGKSAFIGKLTTEDEQELWVYDGAGDRAFLAAWVEMARRRQGSRNGRSRGEALAGFADWEPFDLKLKRQVFDSPLAHATRILLTPEGVEEGDWSHMVAVDIIRRPTDEQPETFETVKTLSAAHSAAVPRVLGTICGAWEDRELSSADFIQWQTGVLGVIREAAAEAPDARSVASSALKTGETFKATAGQLGRSLGTFHADLAGSFGSYPQSPQQLRTMAVNAQQALSEQWAQVREEFDEDEAADLTDTIELMSMQLREVEEPLLLQTIHGQLGPEHFHRISEHRWVIAETGGMVQHAPGLRDVVTVLMSLANMVMQEASQSKSATTGEPQRQAQTTDSAEAGAETPIFFGRWYEVLTDAFLDGYRASDADAAGVDSVFFRTAMLTEALDLFSQWDGRWVFRPSMLFQMES</sequence>
<organism evidence="7 8">
    <name type="scientific">Garicola koreensis</name>
    <dbReference type="NCBI Taxonomy" id="1262554"/>
    <lineage>
        <taxon>Bacteria</taxon>
        <taxon>Bacillati</taxon>
        <taxon>Actinomycetota</taxon>
        <taxon>Actinomycetes</taxon>
        <taxon>Micrococcales</taxon>
        <taxon>Micrococcaceae</taxon>
        <taxon>Garicola</taxon>
    </lineage>
</organism>
<reference evidence="7 8" key="1">
    <citation type="submission" date="2020-08" db="EMBL/GenBank/DDBJ databases">
        <title>Sequencing the genomes of 1000 actinobacteria strains.</title>
        <authorList>
            <person name="Klenk H.-P."/>
        </authorList>
    </citation>
    <scope>NUCLEOTIDE SEQUENCE [LARGE SCALE GENOMIC DNA]</scope>
    <source>
        <strain evidence="7 8">DSM 28238</strain>
    </source>
</reference>
<feature type="compositionally biased region" description="Polar residues" evidence="5">
    <location>
        <begin position="408"/>
        <end position="428"/>
    </location>
</feature>
<evidence type="ECO:0000256" key="2">
    <source>
        <dbReference type="ARBA" id="ARBA00022741"/>
    </source>
</evidence>
<name>A0A7W5TX43_9MICC</name>
<protein>
    <recommendedName>
        <fullName evidence="6">Maltokinase N-terminal cap domain-containing protein</fullName>
    </recommendedName>
</protein>
<keyword evidence="3" id="KW-0418">Kinase</keyword>